<dbReference type="SMART" id="SM00220">
    <property type="entry name" value="S_TKc"/>
    <property type="match status" value="1"/>
</dbReference>
<accession>A0A8H6VJ03</accession>
<dbReference type="PANTHER" id="PTHR44305:SF24">
    <property type="entry name" value="TYROSINE-PROTEIN KINASE C03B1.5-RELATED"/>
    <property type="match status" value="1"/>
</dbReference>
<dbReference type="GO" id="GO:0004672">
    <property type="term" value="F:protein kinase activity"/>
    <property type="evidence" value="ECO:0007669"/>
    <property type="project" value="InterPro"/>
</dbReference>
<comment type="caution">
    <text evidence="2">The sequence shown here is derived from an EMBL/GenBank/DDBJ whole genome shotgun (WGS) entry which is preliminary data.</text>
</comment>
<dbReference type="Pfam" id="PF00069">
    <property type="entry name" value="Pkinase"/>
    <property type="match status" value="1"/>
</dbReference>
<dbReference type="InterPro" id="IPR053083">
    <property type="entry name" value="TF_kinase-domain_protein"/>
</dbReference>
<protein>
    <submittedName>
        <fullName evidence="2">Serine/threonine-protein kinase ATG1a</fullName>
    </submittedName>
</protein>
<sequence length="541" mass="61908">MFSHLIGKQLGEKSECRSKKRLPNGTAVCDVARIASVAVRSQHFCSPSFLPLRQVRFAVSVSRSQAIESLELYRKPEIMPSSFFFHHCSDAVIFFVPHVERDGLPFPGILCPEFYRSFHLFHCHPETSPQRKPNRHKIDSMPTTSWNVFQSHHRKLAANWPNGATSKTKSREISAVWKDLGTRAAKAREATSIRNDPSRTLAQSRAAVLRIARDIPPASPPPAPLSPAYIDFLLGRDNRYDDADALVPLDGDSAKWLGGWSIGGREPNKACPWYRVGDDGNIEDRKIVKDTYLQNILDWTDLTRWTKDPRQNGLPMEFILHQRLLGTNGGEHFAAVRGCRVFTRRWMYRFVMEYCDQRDSQELLKRCSKANSMVPEPFLWRLLESMALACKTMEEGAIDGAVNGWKQIIHRDLKADNVFLASQAGTHYPTPKIADFEFAYETTENDPFNPAIWREQSFGHRISQAPEAHQYVNRDLIGSQILSPANVWCIGITMWQLMNNKLYNNSVNARWDEDEYKDYNRWGENPENVYSQPLLKAVQDI</sequence>
<dbReference type="PANTHER" id="PTHR44305">
    <property type="entry name" value="SI:DKEY-192D15.2-RELATED"/>
    <property type="match status" value="1"/>
</dbReference>
<dbReference type="OrthoDB" id="3650759at2759"/>
<gene>
    <name evidence="2" type="ORF">HII31_10202</name>
</gene>
<dbReference type="PROSITE" id="PS50011">
    <property type="entry name" value="PROTEIN_KINASE_DOM"/>
    <property type="match status" value="1"/>
</dbReference>
<dbReference type="GO" id="GO:0005524">
    <property type="term" value="F:ATP binding"/>
    <property type="evidence" value="ECO:0007669"/>
    <property type="project" value="InterPro"/>
</dbReference>
<dbReference type="InterPro" id="IPR011009">
    <property type="entry name" value="Kinase-like_dom_sf"/>
</dbReference>
<evidence type="ECO:0000313" key="2">
    <source>
        <dbReference type="EMBL" id="KAF7188540.1"/>
    </source>
</evidence>
<feature type="domain" description="Protein kinase" evidence="1">
    <location>
        <begin position="251"/>
        <end position="541"/>
    </location>
</feature>
<keyword evidence="2" id="KW-0808">Transferase</keyword>
<organism evidence="2 3">
    <name type="scientific">Pseudocercospora fuligena</name>
    <dbReference type="NCBI Taxonomy" id="685502"/>
    <lineage>
        <taxon>Eukaryota</taxon>
        <taxon>Fungi</taxon>
        <taxon>Dikarya</taxon>
        <taxon>Ascomycota</taxon>
        <taxon>Pezizomycotina</taxon>
        <taxon>Dothideomycetes</taxon>
        <taxon>Dothideomycetidae</taxon>
        <taxon>Mycosphaerellales</taxon>
        <taxon>Mycosphaerellaceae</taxon>
        <taxon>Pseudocercospora</taxon>
    </lineage>
</organism>
<dbReference type="Proteomes" id="UP000660729">
    <property type="component" value="Unassembled WGS sequence"/>
</dbReference>
<evidence type="ECO:0000313" key="3">
    <source>
        <dbReference type="Proteomes" id="UP000660729"/>
    </source>
</evidence>
<evidence type="ECO:0000259" key="1">
    <source>
        <dbReference type="PROSITE" id="PS50011"/>
    </source>
</evidence>
<reference evidence="2" key="1">
    <citation type="submission" date="2020-04" db="EMBL/GenBank/DDBJ databases">
        <title>Draft genome resource of the tomato pathogen Pseudocercospora fuligena.</title>
        <authorList>
            <person name="Zaccaron A."/>
        </authorList>
    </citation>
    <scope>NUCLEOTIDE SEQUENCE</scope>
    <source>
        <strain evidence="2">PF001</strain>
    </source>
</reference>
<dbReference type="InterPro" id="IPR000719">
    <property type="entry name" value="Prot_kinase_dom"/>
</dbReference>
<dbReference type="InterPro" id="IPR008271">
    <property type="entry name" value="Ser/Thr_kinase_AS"/>
</dbReference>
<proteinExistence type="predicted"/>
<dbReference type="AlphaFoldDB" id="A0A8H6VJ03"/>
<dbReference type="SUPFAM" id="SSF56112">
    <property type="entry name" value="Protein kinase-like (PK-like)"/>
    <property type="match status" value="1"/>
</dbReference>
<dbReference type="PROSITE" id="PS00108">
    <property type="entry name" value="PROTEIN_KINASE_ST"/>
    <property type="match status" value="1"/>
</dbReference>
<name>A0A8H6VJ03_9PEZI</name>
<keyword evidence="3" id="KW-1185">Reference proteome</keyword>
<dbReference type="EMBL" id="JABCIY010000209">
    <property type="protein sequence ID" value="KAF7188540.1"/>
    <property type="molecule type" value="Genomic_DNA"/>
</dbReference>
<dbReference type="Gene3D" id="1.10.510.10">
    <property type="entry name" value="Transferase(Phosphotransferase) domain 1"/>
    <property type="match status" value="1"/>
</dbReference>
<keyword evidence="2" id="KW-0418">Kinase</keyword>